<evidence type="ECO:0000256" key="4">
    <source>
        <dbReference type="ARBA" id="ARBA00022989"/>
    </source>
</evidence>
<evidence type="ECO:0000256" key="5">
    <source>
        <dbReference type="ARBA" id="ARBA00023136"/>
    </source>
</evidence>
<dbReference type="EMBL" id="JAAGRR010000100">
    <property type="protein sequence ID" value="NDY42926.1"/>
    <property type="molecule type" value="Genomic_DNA"/>
</dbReference>
<evidence type="ECO:0000256" key="2">
    <source>
        <dbReference type="ARBA" id="ARBA00022475"/>
    </source>
</evidence>
<feature type="transmembrane region" description="Helical" evidence="6">
    <location>
        <begin position="102"/>
        <end position="122"/>
    </location>
</feature>
<dbReference type="Pfam" id="PF03739">
    <property type="entry name" value="LptF_LptG"/>
    <property type="match status" value="1"/>
</dbReference>
<organism evidence="7 8">
    <name type="scientific">Dissulfurirhabdus thermomarina</name>
    <dbReference type="NCBI Taxonomy" id="1765737"/>
    <lineage>
        <taxon>Bacteria</taxon>
        <taxon>Deltaproteobacteria</taxon>
        <taxon>Dissulfurirhabdaceae</taxon>
        <taxon>Dissulfurirhabdus</taxon>
    </lineage>
</organism>
<feature type="transmembrane region" description="Helical" evidence="6">
    <location>
        <begin position="271"/>
        <end position="294"/>
    </location>
</feature>
<dbReference type="PANTHER" id="PTHR33529">
    <property type="entry name" value="SLR0882 PROTEIN-RELATED"/>
    <property type="match status" value="1"/>
</dbReference>
<feature type="transmembrane region" description="Helical" evidence="6">
    <location>
        <begin position="334"/>
        <end position="352"/>
    </location>
</feature>
<comment type="caution">
    <text evidence="7">The sequence shown here is derived from an EMBL/GenBank/DDBJ whole genome shotgun (WGS) entry which is preliminary data.</text>
</comment>
<evidence type="ECO:0000313" key="8">
    <source>
        <dbReference type="Proteomes" id="UP000469346"/>
    </source>
</evidence>
<dbReference type="PANTHER" id="PTHR33529:SF2">
    <property type="entry name" value="LIPOPOLYSACCHARIDE EXPORT SYSTEM PERMEASE PROTEIN LPTG"/>
    <property type="match status" value="1"/>
</dbReference>
<evidence type="ECO:0000256" key="1">
    <source>
        <dbReference type="ARBA" id="ARBA00004651"/>
    </source>
</evidence>
<keyword evidence="3 6" id="KW-0812">Transmembrane</keyword>
<dbReference type="InterPro" id="IPR005495">
    <property type="entry name" value="LptG/LptF_permease"/>
</dbReference>
<keyword evidence="5 6" id="KW-0472">Membrane</keyword>
<keyword evidence="8" id="KW-1185">Reference proteome</keyword>
<dbReference type="Proteomes" id="UP000469346">
    <property type="component" value="Unassembled WGS sequence"/>
</dbReference>
<accession>A0A6N9TWR4</accession>
<feature type="transmembrane region" description="Helical" evidence="6">
    <location>
        <begin position="301"/>
        <end position="322"/>
    </location>
</feature>
<dbReference type="AlphaFoldDB" id="A0A6N9TWR4"/>
<feature type="transmembrane region" description="Helical" evidence="6">
    <location>
        <begin position="7"/>
        <end position="30"/>
    </location>
</feature>
<keyword evidence="4 6" id="KW-1133">Transmembrane helix</keyword>
<dbReference type="GO" id="GO:0043190">
    <property type="term" value="C:ATP-binding cassette (ABC) transporter complex"/>
    <property type="evidence" value="ECO:0007669"/>
    <property type="project" value="TreeGrafter"/>
</dbReference>
<protein>
    <submittedName>
        <fullName evidence="7">LptF/LptG family permease</fullName>
    </submittedName>
</protein>
<evidence type="ECO:0000256" key="3">
    <source>
        <dbReference type="ARBA" id="ARBA00022692"/>
    </source>
</evidence>
<dbReference type="RefSeq" id="WP_163299053.1">
    <property type="nucleotide sequence ID" value="NZ_JAAGRR010000100.1"/>
</dbReference>
<proteinExistence type="predicted"/>
<evidence type="ECO:0000256" key="6">
    <source>
        <dbReference type="SAM" id="Phobius"/>
    </source>
</evidence>
<gene>
    <name evidence="7" type="ORF">G3N55_08740</name>
</gene>
<keyword evidence="2" id="KW-1003">Cell membrane</keyword>
<dbReference type="GO" id="GO:0015920">
    <property type="term" value="P:lipopolysaccharide transport"/>
    <property type="evidence" value="ECO:0007669"/>
    <property type="project" value="TreeGrafter"/>
</dbReference>
<comment type="subcellular location">
    <subcellularLocation>
        <location evidence="1">Cell membrane</location>
        <topology evidence="1">Multi-pass membrane protein</topology>
    </subcellularLocation>
</comment>
<sequence>MTVLTRYLARFFFSLLAVILPGLAGLYLLVEVFERVDDFIEARVPAQVTLAYFLLRTPEILSQLAPMAVLLSGLLTVAVLSRHSEILALRALGVAPGRVVRPFLLAAALVGAVFLAAEVFVVPQAAMRAQRIYQEEVSRTPLLGIWLKGRLYYHGEGCIWTLMVENWDASRLRDVRILCFDPGYRMREYLAARRAVYREGAWHFLDGQDKVMTPGGLEVRPFKEMVRRLPETPETFIAVRAAPSAMTPAELWTTLRRLQEAGQPAAEVATALAAALLYPFLGLSLLAMALPLILAQDRGHLGVGLGLGLLFGFGAWVLWSAALILGRTGVLPPALAPLLVHALLWGAGWGLVKRLRF</sequence>
<reference evidence="7 8" key="1">
    <citation type="submission" date="2020-02" db="EMBL/GenBank/DDBJ databases">
        <title>Comparative genomics of sulfur disproportionating microorganisms.</title>
        <authorList>
            <person name="Ward L.M."/>
            <person name="Bertran E."/>
            <person name="Johnston D.T."/>
        </authorList>
    </citation>
    <scope>NUCLEOTIDE SEQUENCE [LARGE SCALE GENOMIC DNA]</scope>
    <source>
        <strain evidence="7 8">DSM 100025</strain>
    </source>
</reference>
<feature type="transmembrane region" description="Helical" evidence="6">
    <location>
        <begin position="60"/>
        <end position="81"/>
    </location>
</feature>
<name>A0A6N9TWR4_DISTH</name>
<evidence type="ECO:0000313" key="7">
    <source>
        <dbReference type="EMBL" id="NDY42926.1"/>
    </source>
</evidence>